<feature type="non-terminal residue" evidence="4">
    <location>
        <position position="1"/>
    </location>
</feature>
<dbReference type="InterPro" id="IPR015943">
    <property type="entry name" value="WD40/YVTN_repeat-like_dom_sf"/>
</dbReference>
<reference evidence="4" key="1">
    <citation type="journal article" date="2020" name="bioRxiv">
        <title>Whole genome comparisons of ergot fungi reveals the divergence and evolution of species within the genus Claviceps are the result of varying mechanisms driving genome evolution and host range expansion.</title>
        <authorList>
            <person name="Wyka S.A."/>
            <person name="Mondo S.J."/>
            <person name="Liu M."/>
            <person name="Dettman J."/>
            <person name="Nalam V."/>
            <person name="Broders K.D."/>
        </authorList>
    </citation>
    <scope>NUCLEOTIDE SEQUENCE</scope>
    <source>
        <strain evidence="4">CCC 489</strain>
    </source>
</reference>
<dbReference type="InterPro" id="IPR001680">
    <property type="entry name" value="WD40_rpt"/>
</dbReference>
<keyword evidence="1 3" id="KW-0853">WD repeat</keyword>
<organism evidence="4 5">
    <name type="scientific">Claviceps africana</name>
    <dbReference type="NCBI Taxonomy" id="83212"/>
    <lineage>
        <taxon>Eukaryota</taxon>
        <taxon>Fungi</taxon>
        <taxon>Dikarya</taxon>
        <taxon>Ascomycota</taxon>
        <taxon>Pezizomycotina</taxon>
        <taxon>Sordariomycetes</taxon>
        <taxon>Hypocreomycetidae</taxon>
        <taxon>Hypocreales</taxon>
        <taxon>Clavicipitaceae</taxon>
        <taxon>Claviceps</taxon>
    </lineage>
</organism>
<dbReference type="SMART" id="SM00320">
    <property type="entry name" value="WD40"/>
    <property type="match status" value="5"/>
</dbReference>
<feature type="repeat" description="WD" evidence="3">
    <location>
        <begin position="57"/>
        <end position="98"/>
    </location>
</feature>
<dbReference type="InterPro" id="IPR039328">
    <property type="entry name" value="WDR89"/>
</dbReference>
<name>A0A8K0IZ00_9HYPO</name>
<evidence type="ECO:0000256" key="3">
    <source>
        <dbReference type="PROSITE-ProRule" id="PRU00221"/>
    </source>
</evidence>
<dbReference type="PROSITE" id="PS00678">
    <property type="entry name" value="WD_REPEATS_1"/>
    <property type="match status" value="1"/>
</dbReference>
<keyword evidence="5" id="KW-1185">Reference proteome</keyword>
<dbReference type="PANTHER" id="PTHR22889:SF0">
    <property type="entry name" value="WD REPEAT-CONTAINING PROTEIN 89"/>
    <property type="match status" value="1"/>
</dbReference>
<comment type="caution">
    <text evidence="4">The sequence shown here is derived from an EMBL/GenBank/DDBJ whole genome shotgun (WGS) entry which is preliminary data.</text>
</comment>
<dbReference type="PANTHER" id="PTHR22889">
    <property type="entry name" value="WD REPEAT-CONTAINING PROTEIN 89"/>
    <property type="match status" value="1"/>
</dbReference>
<feature type="repeat" description="WD" evidence="3">
    <location>
        <begin position="147"/>
        <end position="182"/>
    </location>
</feature>
<evidence type="ECO:0000256" key="1">
    <source>
        <dbReference type="ARBA" id="ARBA00022574"/>
    </source>
</evidence>
<evidence type="ECO:0000313" key="4">
    <source>
        <dbReference type="EMBL" id="KAG5912566.1"/>
    </source>
</evidence>
<dbReference type="Proteomes" id="UP000811619">
    <property type="component" value="Unassembled WGS sequence"/>
</dbReference>
<dbReference type="InterPro" id="IPR036322">
    <property type="entry name" value="WD40_repeat_dom_sf"/>
</dbReference>
<evidence type="ECO:0000313" key="5">
    <source>
        <dbReference type="Proteomes" id="UP000811619"/>
    </source>
</evidence>
<accession>A0A8K0IZ00</accession>
<protein>
    <submittedName>
        <fullName evidence="4">Uncharacterized protein</fullName>
    </submittedName>
</protein>
<evidence type="ECO:0000256" key="2">
    <source>
        <dbReference type="ARBA" id="ARBA00022737"/>
    </source>
</evidence>
<dbReference type="InterPro" id="IPR019775">
    <property type="entry name" value="WD40_repeat_CS"/>
</dbReference>
<sequence>MYTLANVAQHAFSAPEQDLYVLDVHRTDAGLVTISSDQHLSLLSPARVADGPLSRWHTGHGNVTALRVFDGHAAVVCTAGEDGTVGVWDLRKGGRVAHFQAADAPILSLACSPSTGTVALGTELQNHAASLHLWDLRGAAAPRAHFQDLHSDDITELAFHPADPAVLLSGSTDGLVNVYDTRVPDEDDMTVQTFNHNASIHHAAFLTSTEVLALSHDEQFALYDLAEERDNGDSVQAFGDLRPALGCQYVAGVTVKTDGSGAVIGCGAQ</sequence>
<dbReference type="Pfam" id="PF00400">
    <property type="entry name" value="WD40"/>
    <property type="match status" value="2"/>
</dbReference>
<keyword evidence="2" id="KW-0677">Repeat</keyword>
<dbReference type="EMBL" id="SRPY01001762">
    <property type="protein sequence ID" value="KAG5912566.1"/>
    <property type="molecule type" value="Genomic_DNA"/>
</dbReference>
<gene>
    <name evidence="4" type="ORF">E4U42_002182</name>
</gene>
<dbReference type="Gene3D" id="2.130.10.10">
    <property type="entry name" value="YVTN repeat-like/Quinoprotein amine dehydrogenase"/>
    <property type="match status" value="1"/>
</dbReference>
<proteinExistence type="predicted"/>
<dbReference type="OrthoDB" id="25131at2759"/>
<dbReference type="SUPFAM" id="SSF50978">
    <property type="entry name" value="WD40 repeat-like"/>
    <property type="match status" value="1"/>
</dbReference>
<dbReference type="AlphaFoldDB" id="A0A8K0IZ00"/>
<dbReference type="PROSITE" id="PS50082">
    <property type="entry name" value="WD_REPEATS_2"/>
    <property type="match status" value="2"/>
</dbReference>